<feature type="transmembrane region" description="Helical" evidence="11">
    <location>
        <begin position="85"/>
        <end position="106"/>
    </location>
</feature>
<evidence type="ECO:0000256" key="6">
    <source>
        <dbReference type="ARBA" id="ARBA00022741"/>
    </source>
</evidence>
<dbReference type="GO" id="GO:0005524">
    <property type="term" value="F:ATP binding"/>
    <property type="evidence" value="ECO:0007669"/>
    <property type="project" value="UniProtKB-UniRule"/>
</dbReference>
<dbReference type="NCBIfam" id="TIGR01525">
    <property type="entry name" value="ATPase-IB_hvy"/>
    <property type="match status" value="1"/>
</dbReference>
<dbReference type="SFLD" id="SFLDG00002">
    <property type="entry name" value="C1.7:_P-type_atpase_like"/>
    <property type="match status" value="1"/>
</dbReference>
<keyword evidence="4 11" id="KW-0812">Transmembrane</keyword>
<dbReference type="GO" id="GO:0005886">
    <property type="term" value="C:plasma membrane"/>
    <property type="evidence" value="ECO:0007669"/>
    <property type="project" value="UniProtKB-SubCell"/>
</dbReference>
<evidence type="ECO:0000256" key="8">
    <source>
        <dbReference type="ARBA" id="ARBA00022967"/>
    </source>
</evidence>
<keyword evidence="8" id="KW-1278">Translocase</keyword>
<evidence type="ECO:0000256" key="3">
    <source>
        <dbReference type="ARBA" id="ARBA00022448"/>
    </source>
</evidence>
<dbReference type="NCBIfam" id="TIGR01494">
    <property type="entry name" value="ATPase_P-type"/>
    <property type="match status" value="1"/>
</dbReference>
<keyword evidence="11" id="KW-1003">Cell membrane</keyword>
<evidence type="ECO:0000256" key="2">
    <source>
        <dbReference type="ARBA" id="ARBA00006024"/>
    </source>
</evidence>
<dbReference type="GO" id="GO:0043682">
    <property type="term" value="F:P-type divalent copper transporter activity"/>
    <property type="evidence" value="ECO:0007669"/>
    <property type="project" value="TreeGrafter"/>
</dbReference>
<dbReference type="InterPro" id="IPR023299">
    <property type="entry name" value="ATPase_P-typ_cyto_dom_N"/>
</dbReference>
<sequence>MDVRTIDLKLHGMSCSSCVATIEGALNELPGVSATVNFATETAHVIAPETIEIPTVINAVSNTGYRAELLNATNNQLLESPRLEWHLILATLFALPTIIISMVMSLHEPIDNAIYKILDLLKILHPTNHPWGWLAIALSVPVVFIAGWPIHRVGLRSLRRSNMDTLISIGTLSAFIWSCYAAALRALLNMGAKEVSILRNGEEVLAPIDHLNVGDLFLVRPGEAIATDGVVVEGEGDVDLSMLTGESLPVHCGPGKRVIGATINKNGPLVVRAERVGAQTELSRIARMVVQAQGEKAPIARLADRIAALFVPTIIASSLMTCAVWLSITRDLSQSIAPAITLLVIACPCALGLATPIAFLVGSGRGAQLGIIMRTPAALERAQRGKNNQEKPILLLDKTGTVTTGHIEVVAIERYGIEESLLLSIAGTLENQSEHPIARGVVALAKIQGVSFGLISEFESHPGRGVAGRVEISGRSYLTLIGSPESIAYGTAGYSPELLGAITAIKARGRSPIVISLDGSARAILEVGDQIKDDSAQAIEKLSKLGYESVLLTGDSKEAAAHIASVAGIKQFRAEVLPEEKVGVVKEFQEQGRDVIMIGDGVNDAAALATSNLSMAMGTGTDSAIAVADITLMRASLSAAADALRLSRRTLRIIKENLGWAFIYNIIGIPLAATGNLNPMYAGGAMALSSFIVVANSLRLRRFK</sequence>
<dbReference type="SUPFAM" id="SSF56784">
    <property type="entry name" value="HAD-like"/>
    <property type="match status" value="1"/>
</dbReference>
<dbReference type="InterPro" id="IPR036163">
    <property type="entry name" value="HMA_dom_sf"/>
</dbReference>
<keyword evidence="3" id="KW-0813">Transport</keyword>
<dbReference type="InterPro" id="IPR023214">
    <property type="entry name" value="HAD_sf"/>
</dbReference>
<dbReference type="PROSITE" id="PS00154">
    <property type="entry name" value="ATPASE_E1_E2"/>
    <property type="match status" value="1"/>
</dbReference>
<dbReference type="InterPro" id="IPR018303">
    <property type="entry name" value="ATPase_P-typ_P_site"/>
</dbReference>
<name>A0A965GBB6_9PROT</name>
<dbReference type="CDD" id="cd00371">
    <property type="entry name" value="HMA"/>
    <property type="match status" value="1"/>
</dbReference>
<feature type="transmembrane region" description="Helical" evidence="11">
    <location>
        <begin position="657"/>
        <end position="674"/>
    </location>
</feature>
<evidence type="ECO:0000256" key="9">
    <source>
        <dbReference type="ARBA" id="ARBA00022989"/>
    </source>
</evidence>
<dbReference type="PANTHER" id="PTHR43520:SF8">
    <property type="entry name" value="P-TYPE CU(+) TRANSPORTER"/>
    <property type="match status" value="1"/>
</dbReference>
<evidence type="ECO:0000313" key="13">
    <source>
        <dbReference type="EMBL" id="NBR93301.1"/>
    </source>
</evidence>
<feature type="transmembrane region" description="Helical" evidence="11">
    <location>
        <begin position="340"/>
        <end position="361"/>
    </location>
</feature>
<dbReference type="SFLD" id="SFLDS00003">
    <property type="entry name" value="Haloacid_Dehalogenase"/>
    <property type="match status" value="1"/>
</dbReference>
<evidence type="ECO:0000256" key="1">
    <source>
        <dbReference type="ARBA" id="ARBA00004127"/>
    </source>
</evidence>
<proteinExistence type="inferred from homology"/>
<feature type="transmembrane region" description="Helical" evidence="11">
    <location>
        <begin position="680"/>
        <end position="698"/>
    </location>
</feature>
<keyword evidence="9 11" id="KW-1133">Transmembrane helix</keyword>
<evidence type="ECO:0000256" key="7">
    <source>
        <dbReference type="ARBA" id="ARBA00022840"/>
    </source>
</evidence>
<feature type="domain" description="HMA" evidence="12">
    <location>
        <begin position="4"/>
        <end position="68"/>
    </location>
</feature>
<dbReference type="EMBL" id="RFXN01000002">
    <property type="protein sequence ID" value="NBR93301.1"/>
    <property type="molecule type" value="Genomic_DNA"/>
</dbReference>
<dbReference type="InterPro" id="IPR023298">
    <property type="entry name" value="ATPase_P-typ_TM_dom_sf"/>
</dbReference>
<dbReference type="PROSITE" id="PS50846">
    <property type="entry name" value="HMA_2"/>
    <property type="match status" value="1"/>
</dbReference>
<dbReference type="Proteomes" id="UP000740727">
    <property type="component" value="Unassembled WGS sequence"/>
</dbReference>
<dbReference type="SUPFAM" id="SSF81665">
    <property type="entry name" value="Calcium ATPase, transmembrane domain M"/>
    <property type="match status" value="1"/>
</dbReference>
<dbReference type="Gene3D" id="3.30.70.100">
    <property type="match status" value="1"/>
</dbReference>
<accession>A0A965GBB6</accession>
<gene>
    <name evidence="13" type="ORF">EBT44_00295</name>
</gene>
<dbReference type="Gene3D" id="3.40.1110.10">
    <property type="entry name" value="Calcium-transporting ATPase, cytoplasmic domain N"/>
    <property type="match status" value="1"/>
</dbReference>
<dbReference type="GO" id="GO:0055070">
    <property type="term" value="P:copper ion homeostasis"/>
    <property type="evidence" value="ECO:0007669"/>
    <property type="project" value="TreeGrafter"/>
</dbReference>
<dbReference type="FunFam" id="3.30.70.100:FF:000001">
    <property type="entry name" value="ATPase copper transporting beta"/>
    <property type="match status" value="1"/>
</dbReference>
<evidence type="ECO:0000313" key="14">
    <source>
        <dbReference type="Proteomes" id="UP000740727"/>
    </source>
</evidence>
<dbReference type="FunFam" id="2.70.150.10:FF:000002">
    <property type="entry name" value="Copper-transporting ATPase 1, putative"/>
    <property type="match status" value="1"/>
</dbReference>
<dbReference type="SUPFAM" id="SSF81660">
    <property type="entry name" value="Metal cation-transporting ATPase, ATP-binding domain N"/>
    <property type="match status" value="1"/>
</dbReference>
<dbReference type="Pfam" id="PF00702">
    <property type="entry name" value="Hydrolase"/>
    <property type="match status" value="1"/>
</dbReference>
<dbReference type="Pfam" id="PF00403">
    <property type="entry name" value="HMA"/>
    <property type="match status" value="1"/>
</dbReference>
<dbReference type="SFLD" id="SFLDF00027">
    <property type="entry name" value="p-type_atpase"/>
    <property type="match status" value="1"/>
</dbReference>
<dbReference type="InterPro" id="IPR036412">
    <property type="entry name" value="HAD-like_sf"/>
</dbReference>
<keyword evidence="6 11" id="KW-0547">Nucleotide-binding</keyword>
<dbReference type="InterPro" id="IPR059000">
    <property type="entry name" value="ATPase_P-type_domA"/>
</dbReference>
<dbReference type="InterPro" id="IPR008250">
    <property type="entry name" value="ATPase_P-typ_transduc_dom_A_sf"/>
</dbReference>
<dbReference type="Gene3D" id="2.70.150.10">
    <property type="entry name" value="Calcium-transporting ATPase, cytoplasmic transduction domain A"/>
    <property type="match status" value="1"/>
</dbReference>
<feature type="transmembrane region" description="Helical" evidence="11">
    <location>
        <begin position="306"/>
        <end position="328"/>
    </location>
</feature>
<dbReference type="InterPro" id="IPR006121">
    <property type="entry name" value="HMA_dom"/>
</dbReference>
<dbReference type="InterPro" id="IPR027256">
    <property type="entry name" value="P-typ_ATPase_IB"/>
</dbReference>
<dbReference type="PRINTS" id="PR00119">
    <property type="entry name" value="CATATPASE"/>
</dbReference>
<organism evidence="13 14">
    <name type="scientific">Candidatus Fonsibacter lacus</name>
    <dbReference type="NCBI Taxonomy" id="2576439"/>
    <lineage>
        <taxon>Bacteria</taxon>
        <taxon>Pseudomonadati</taxon>
        <taxon>Pseudomonadota</taxon>
        <taxon>Alphaproteobacteria</taxon>
        <taxon>Candidatus Pelagibacterales</taxon>
        <taxon>Candidatus Pelagibacterales incertae sedis</taxon>
        <taxon>Candidatus Fonsibacter</taxon>
    </lineage>
</organism>
<dbReference type="Pfam" id="PF00122">
    <property type="entry name" value="E1-E2_ATPase"/>
    <property type="match status" value="1"/>
</dbReference>
<dbReference type="PROSITE" id="PS01047">
    <property type="entry name" value="HMA_1"/>
    <property type="match status" value="1"/>
</dbReference>
<dbReference type="Gene3D" id="3.40.50.1000">
    <property type="entry name" value="HAD superfamily/HAD-like"/>
    <property type="match status" value="1"/>
</dbReference>
<protein>
    <submittedName>
        <fullName evidence="13">Cation-translocating P-type ATPase</fullName>
    </submittedName>
</protein>
<evidence type="ECO:0000256" key="4">
    <source>
        <dbReference type="ARBA" id="ARBA00022692"/>
    </source>
</evidence>
<keyword evidence="5 11" id="KW-0479">Metal-binding</keyword>
<dbReference type="GO" id="GO:0012505">
    <property type="term" value="C:endomembrane system"/>
    <property type="evidence" value="ECO:0007669"/>
    <property type="project" value="UniProtKB-SubCell"/>
</dbReference>
<dbReference type="InterPro" id="IPR044492">
    <property type="entry name" value="P_typ_ATPase_HD_dom"/>
</dbReference>
<dbReference type="SUPFAM" id="SSF81653">
    <property type="entry name" value="Calcium ATPase, transduction domain A"/>
    <property type="match status" value="1"/>
</dbReference>
<evidence type="ECO:0000256" key="10">
    <source>
        <dbReference type="ARBA" id="ARBA00023136"/>
    </source>
</evidence>
<dbReference type="InterPro" id="IPR017969">
    <property type="entry name" value="Heavy-metal-associated_CS"/>
</dbReference>
<keyword evidence="10 11" id="KW-0472">Membrane</keyword>
<dbReference type="GO" id="GO:0005507">
    <property type="term" value="F:copper ion binding"/>
    <property type="evidence" value="ECO:0007669"/>
    <property type="project" value="TreeGrafter"/>
</dbReference>
<dbReference type="PANTHER" id="PTHR43520">
    <property type="entry name" value="ATP7, ISOFORM B"/>
    <property type="match status" value="1"/>
</dbReference>
<dbReference type="InterPro" id="IPR001757">
    <property type="entry name" value="P_typ_ATPase"/>
</dbReference>
<comment type="caution">
    <text evidence="13">The sequence shown here is derived from an EMBL/GenBank/DDBJ whole genome shotgun (WGS) entry which is preliminary data.</text>
</comment>
<reference evidence="13" key="1">
    <citation type="submission" date="2018-10" db="EMBL/GenBank/DDBJ databases">
        <title>Iterative Subtractive Binning of Freshwater Chronoseries Metagenomes Recovers Nearly Complete Genomes from over Four Hundred Novel Species.</title>
        <authorList>
            <person name="Rodriguez-R L.M."/>
            <person name="Tsementzi D."/>
            <person name="Luo C."/>
            <person name="Konstantinidis K.T."/>
        </authorList>
    </citation>
    <scope>NUCLEOTIDE SEQUENCE</scope>
    <source>
        <strain evidence="13">WB5_2A_028</strain>
    </source>
</reference>
<comment type="similarity">
    <text evidence="2 11">Belongs to the cation transport ATPase (P-type) (TC 3.A.3) family. Type IB subfamily.</text>
</comment>
<dbReference type="AlphaFoldDB" id="A0A965GBB6"/>
<keyword evidence="7 11" id="KW-0067">ATP-binding</keyword>
<evidence type="ECO:0000256" key="5">
    <source>
        <dbReference type="ARBA" id="ARBA00022723"/>
    </source>
</evidence>
<comment type="subcellular location">
    <subcellularLocation>
        <location evidence="11">Cell membrane</location>
    </subcellularLocation>
    <subcellularLocation>
        <location evidence="1">Endomembrane system</location>
        <topology evidence="1">Multi-pass membrane protein</topology>
    </subcellularLocation>
</comment>
<evidence type="ECO:0000256" key="11">
    <source>
        <dbReference type="RuleBase" id="RU362081"/>
    </source>
</evidence>
<evidence type="ECO:0000259" key="12">
    <source>
        <dbReference type="PROSITE" id="PS50846"/>
    </source>
</evidence>
<feature type="transmembrane region" description="Helical" evidence="11">
    <location>
        <begin position="166"/>
        <end position="188"/>
    </location>
</feature>
<dbReference type="SUPFAM" id="SSF55008">
    <property type="entry name" value="HMA, heavy metal-associated domain"/>
    <property type="match status" value="1"/>
</dbReference>
<dbReference type="GO" id="GO:0016887">
    <property type="term" value="F:ATP hydrolysis activity"/>
    <property type="evidence" value="ECO:0007669"/>
    <property type="project" value="InterPro"/>
</dbReference>
<feature type="transmembrane region" description="Helical" evidence="11">
    <location>
        <begin position="131"/>
        <end position="151"/>
    </location>
</feature>